<dbReference type="CTD" id="36382264"/>
<keyword evidence="2 3" id="KW-0378">Hydrolase</keyword>
<evidence type="ECO:0000313" key="5">
    <source>
        <dbReference type="EMBL" id="CEF69893.1"/>
    </source>
</evidence>
<evidence type="ECO:0000313" key="6">
    <source>
        <dbReference type="Proteomes" id="UP000035682"/>
    </source>
</evidence>
<feature type="active site" evidence="2">
    <location>
        <position position="133"/>
    </location>
</feature>
<dbReference type="SUPFAM" id="SSF55486">
    <property type="entry name" value="Metalloproteases ('zincins'), catalytic domain"/>
    <property type="match status" value="1"/>
</dbReference>
<dbReference type="InterPro" id="IPR001506">
    <property type="entry name" value="Peptidase_M12A"/>
</dbReference>
<keyword evidence="6" id="KW-1185">Reference proteome</keyword>
<feature type="binding site" evidence="2">
    <location>
        <position position="132"/>
    </location>
    <ligand>
        <name>Zn(2+)</name>
        <dbReference type="ChEBI" id="CHEBI:29105"/>
        <note>catalytic</note>
    </ligand>
</feature>
<keyword evidence="2 3" id="KW-0862">Zinc</keyword>
<dbReference type="OMA" id="HYEREAG"/>
<reference evidence="5 6" key="1">
    <citation type="submission" date="2014-09" db="EMBL/GenBank/DDBJ databases">
        <authorList>
            <person name="Martin A.A."/>
        </authorList>
    </citation>
    <scope>NUCLEOTIDE SEQUENCE</scope>
    <source>
        <strain evidence="6">ED321</strain>
        <strain evidence="5">ED321 Heterogonic</strain>
    </source>
</reference>
<dbReference type="PANTHER" id="PTHR10127">
    <property type="entry name" value="DISCOIDIN, CUB, EGF, LAMININ , AND ZINC METALLOPROTEASE DOMAIN CONTAINING"/>
    <property type="match status" value="1"/>
</dbReference>
<dbReference type="GO" id="GO:0008270">
    <property type="term" value="F:zinc ion binding"/>
    <property type="evidence" value="ECO:0007669"/>
    <property type="project" value="UniProtKB-UniRule"/>
</dbReference>
<dbReference type="AlphaFoldDB" id="A0A090LJK3"/>
<keyword evidence="2 3" id="KW-0482">Metalloprotease</keyword>
<evidence type="ECO:0000256" key="3">
    <source>
        <dbReference type="RuleBase" id="RU361183"/>
    </source>
</evidence>
<feature type="binding site" evidence="2">
    <location>
        <position position="136"/>
    </location>
    <ligand>
        <name>Zn(2+)</name>
        <dbReference type="ChEBI" id="CHEBI:29105"/>
        <note>catalytic</note>
    </ligand>
</feature>
<dbReference type="Gene3D" id="3.40.390.10">
    <property type="entry name" value="Collagenase (Catalytic Domain)"/>
    <property type="match status" value="1"/>
</dbReference>
<dbReference type="InterPro" id="IPR006026">
    <property type="entry name" value="Peptidase_Metallo"/>
</dbReference>
<feature type="chain" id="PRO_5015017712" description="Metalloendopeptidase" evidence="3">
    <location>
        <begin position="21"/>
        <end position="390"/>
    </location>
</feature>
<dbReference type="WBParaSite" id="SRAE_2000453900.1">
    <property type="protein sequence ID" value="SRAE_2000453900.1"/>
    <property type="gene ID" value="WBGene00264771"/>
</dbReference>
<protein>
    <recommendedName>
        <fullName evidence="3">Metalloendopeptidase</fullName>
        <ecNumber evidence="3">3.4.24.-</ecNumber>
    </recommendedName>
</protein>
<dbReference type="Pfam" id="PF01400">
    <property type="entry name" value="Astacin"/>
    <property type="match status" value="1"/>
</dbReference>
<dbReference type="PRINTS" id="PR00480">
    <property type="entry name" value="ASTACIN"/>
</dbReference>
<name>A0A090LJK3_STRRB</name>
<dbReference type="InterPro" id="IPR024079">
    <property type="entry name" value="MetalloPept_cat_dom_sf"/>
</dbReference>
<dbReference type="GO" id="GO:0004222">
    <property type="term" value="F:metalloendopeptidase activity"/>
    <property type="evidence" value="ECO:0007669"/>
    <property type="project" value="UniProtKB-UniRule"/>
</dbReference>
<gene>
    <name evidence="5 7 8" type="ORF">SRAE_2000453900</name>
</gene>
<comment type="cofactor">
    <cofactor evidence="2 3">
        <name>Zn(2+)</name>
        <dbReference type="ChEBI" id="CHEBI:29105"/>
    </cofactor>
    <text evidence="2 3">Binds 1 zinc ion per subunit.</text>
</comment>
<sequence length="390" mass="45184">MKQLFGILITLIFIINNAENIVLNLKINENNLISSRKRRAALEHNTGKFKKFPIKYKINTNVNVSLVERAIKSFEKESCLRFQRVETLNETGLDFIFSKKLFYAESLGAISEIIPLKIGVPKKPARLGFLIHEMLHALGLLHEHQRVDRDEYVTINFDNVDEKYHGNFIKDYIFGNETYGIKYDYGSILHYEREAGHIKGKKNKTTIKAKNPHYHKSMGQGIYFSFLDTKLLNKRYCKDKCKNEEKITCYHGGYPNPNNCKICKCPTFYEPPFCKYVKASPEKCGKKINLASKNYQTLKMRGIINCYYILRAEENQRVRIIIKKAKSLSTPICRPGSGLNIKFLKNKALSPACFCSYIQNYQITSQGREVIIRYAGRSARDFFVLQYKSI</sequence>
<dbReference type="WormBase" id="SRAE_2000453900">
    <property type="protein sequence ID" value="SRP02755"/>
    <property type="gene ID" value="WBGene00264771"/>
</dbReference>
<keyword evidence="1" id="KW-1015">Disulfide bond</keyword>
<dbReference type="EMBL" id="LN609529">
    <property type="protein sequence ID" value="CEF69893.1"/>
    <property type="molecule type" value="Genomic_DNA"/>
</dbReference>
<evidence type="ECO:0000256" key="1">
    <source>
        <dbReference type="ARBA" id="ARBA00023157"/>
    </source>
</evidence>
<accession>A0A090LJK3</accession>
<dbReference type="PROSITE" id="PS51864">
    <property type="entry name" value="ASTACIN"/>
    <property type="match status" value="1"/>
</dbReference>
<keyword evidence="2 3" id="KW-0645">Protease</keyword>
<evidence type="ECO:0000313" key="8">
    <source>
        <dbReference type="WormBase" id="SRAE_2000453900"/>
    </source>
</evidence>
<dbReference type="GeneID" id="36382264"/>
<feature type="signal peptide" evidence="3">
    <location>
        <begin position="1"/>
        <end position="20"/>
    </location>
</feature>
<dbReference type="Proteomes" id="UP000035682">
    <property type="component" value="Unplaced"/>
</dbReference>
<proteinExistence type="predicted"/>
<evidence type="ECO:0000256" key="2">
    <source>
        <dbReference type="PROSITE-ProRule" id="PRU01211"/>
    </source>
</evidence>
<feature type="binding site" evidence="2">
    <location>
        <position position="142"/>
    </location>
    <ligand>
        <name>Zn(2+)</name>
        <dbReference type="ChEBI" id="CHEBI:29105"/>
        <note>catalytic</note>
    </ligand>
</feature>
<keyword evidence="3" id="KW-0732">Signal</keyword>
<keyword evidence="2 3" id="KW-0479">Metal-binding</keyword>
<dbReference type="EC" id="3.4.24.-" evidence="3"/>
<evidence type="ECO:0000313" key="7">
    <source>
        <dbReference type="WBParaSite" id="SRAE_2000453900.1"/>
    </source>
</evidence>
<dbReference type="SMART" id="SM00235">
    <property type="entry name" value="ZnMc"/>
    <property type="match status" value="1"/>
</dbReference>
<feature type="domain" description="Peptidase M12A" evidence="4">
    <location>
        <begin position="39"/>
        <end position="238"/>
    </location>
</feature>
<organism evidence="5">
    <name type="scientific">Strongyloides ratti</name>
    <name type="common">Parasitic roundworm</name>
    <dbReference type="NCBI Taxonomy" id="34506"/>
    <lineage>
        <taxon>Eukaryota</taxon>
        <taxon>Metazoa</taxon>
        <taxon>Ecdysozoa</taxon>
        <taxon>Nematoda</taxon>
        <taxon>Chromadorea</taxon>
        <taxon>Rhabditida</taxon>
        <taxon>Tylenchina</taxon>
        <taxon>Panagrolaimomorpha</taxon>
        <taxon>Strongyloidoidea</taxon>
        <taxon>Strongyloididae</taxon>
        <taxon>Strongyloides</taxon>
    </lineage>
</organism>
<dbReference type="GO" id="GO:0006508">
    <property type="term" value="P:proteolysis"/>
    <property type="evidence" value="ECO:0007669"/>
    <property type="project" value="UniProtKB-KW"/>
</dbReference>
<reference evidence="7" key="2">
    <citation type="submission" date="2020-12" db="UniProtKB">
        <authorList>
            <consortium name="WormBaseParasite"/>
        </authorList>
    </citation>
    <scope>IDENTIFICATION</scope>
</reference>
<dbReference type="OrthoDB" id="291007at2759"/>
<evidence type="ECO:0000259" key="4">
    <source>
        <dbReference type="PROSITE" id="PS51864"/>
    </source>
</evidence>
<dbReference type="PANTHER" id="PTHR10127:SF802">
    <property type="entry name" value="ZINC METALLOPROTEINASE NAS-10"/>
    <property type="match status" value="1"/>
</dbReference>
<comment type="caution">
    <text evidence="2">Lacks conserved residue(s) required for the propagation of feature annotation.</text>
</comment>
<dbReference type="RefSeq" id="XP_024509092.1">
    <property type="nucleotide sequence ID" value="XM_024643421.1"/>
</dbReference>